<dbReference type="PANTHER" id="PTHR35575:SF2">
    <property type="entry name" value="PRION-LIKE-(Q_N-RICH)-DOMAIN-BEARING PROTEIN"/>
    <property type="match status" value="1"/>
</dbReference>
<accession>A0A2G5T7H4</accession>
<keyword evidence="2" id="KW-0732">Signal</keyword>
<dbReference type="EMBL" id="PDUG01000005">
    <property type="protein sequence ID" value="PIC23354.1"/>
    <property type="molecule type" value="Genomic_DNA"/>
</dbReference>
<dbReference type="PANTHER" id="PTHR35575">
    <property type="entry name" value="PROTEIN CBG23599-RELATED"/>
    <property type="match status" value="1"/>
</dbReference>
<evidence type="ECO:0000313" key="3">
    <source>
        <dbReference type="EMBL" id="PIC23354.1"/>
    </source>
</evidence>
<feature type="compositionally biased region" description="Low complexity" evidence="1">
    <location>
        <begin position="116"/>
        <end position="130"/>
    </location>
</feature>
<evidence type="ECO:0000256" key="2">
    <source>
        <dbReference type="SAM" id="SignalP"/>
    </source>
</evidence>
<feature type="compositionally biased region" description="Pro residues" evidence="1">
    <location>
        <begin position="77"/>
        <end position="88"/>
    </location>
</feature>
<proteinExistence type="predicted"/>
<sequence>MHRFGIETHQTTMKFLILFFLFLGAQCGYPVAQGSYPTAPDSYVVPKQGSYPTAPGAYATKHSYGGHTAVEVGGAPPQAPPPPPPPKPSGYSSDDQSVDVAGSPPSPPTDSQVQNSPSLSSTYGGGSSPTYGGSLSSGGIVGGNSLNYGTYKETTASTDSAVGGGAQSGYRRRAKAKARARARARTAVNRRFKQRRHLQPIRRFHKFHKKARQ</sequence>
<dbReference type="AlphaFoldDB" id="A0A2G5T7H4"/>
<feature type="chain" id="PRO_5013673828" description="DUF4794 domain-containing protein" evidence="2">
    <location>
        <begin position="28"/>
        <end position="213"/>
    </location>
</feature>
<feature type="region of interest" description="Disordered" evidence="1">
    <location>
        <begin position="150"/>
        <end position="188"/>
    </location>
</feature>
<protein>
    <recommendedName>
        <fullName evidence="5">DUF4794 domain-containing protein</fullName>
    </recommendedName>
</protein>
<name>A0A2G5T7H4_9PELO</name>
<evidence type="ECO:0000256" key="1">
    <source>
        <dbReference type="SAM" id="MobiDB-lite"/>
    </source>
</evidence>
<dbReference type="Proteomes" id="UP000230233">
    <property type="component" value="Chromosome V"/>
</dbReference>
<evidence type="ECO:0000313" key="4">
    <source>
        <dbReference type="Proteomes" id="UP000230233"/>
    </source>
</evidence>
<keyword evidence="4" id="KW-1185">Reference proteome</keyword>
<feature type="signal peptide" evidence="2">
    <location>
        <begin position="1"/>
        <end position="27"/>
    </location>
</feature>
<evidence type="ECO:0008006" key="5">
    <source>
        <dbReference type="Google" id="ProtNLM"/>
    </source>
</evidence>
<comment type="caution">
    <text evidence="3">The sequence shown here is derived from an EMBL/GenBank/DDBJ whole genome shotgun (WGS) entry which is preliminary data.</text>
</comment>
<feature type="region of interest" description="Disordered" evidence="1">
    <location>
        <begin position="67"/>
        <end position="130"/>
    </location>
</feature>
<dbReference type="OrthoDB" id="5856048at2759"/>
<reference evidence="4" key="1">
    <citation type="submission" date="2017-10" db="EMBL/GenBank/DDBJ databases">
        <title>Rapid genome shrinkage in a self-fertile nematode reveals novel sperm competition proteins.</title>
        <authorList>
            <person name="Yin D."/>
            <person name="Schwarz E.M."/>
            <person name="Thomas C.G."/>
            <person name="Felde R.L."/>
            <person name="Korf I.F."/>
            <person name="Cutter A.D."/>
            <person name="Schartner C.M."/>
            <person name="Ralston E.J."/>
            <person name="Meyer B.J."/>
            <person name="Haag E.S."/>
        </authorList>
    </citation>
    <scope>NUCLEOTIDE SEQUENCE [LARGE SCALE GENOMIC DNA]</scope>
    <source>
        <strain evidence="4">JU1422</strain>
    </source>
</reference>
<organism evidence="3 4">
    <name type="scientific">Caenorhabditis nigoni</name>
    <dbReference type="NCBI Taxonomy" id="1611254"/>
    <lineage>
        <taxon>Eukaryota</taxon>
        <taxon>Metazoa</taxon>
        <taxon>Ecdysozoa</taxon>
        <taxon>Nematoda</taxon>
        <taxon>Chromadorea</taxon>
        <taxon>Rhabditida</taxon>
        <taxon>Rhabditina</taxon>
        <taxon>Rhabditomorpha</taxon>
        <taxon>Rhabditoidea</taxon>
        <taxon>Rhabditidae</taxon>
        <taxon>Peloderinae</taxon>
        <taxon>Caenorhabditis</taxon>
    </lineage>
</organism>
<feature type="compositionally biased region" description="Basic residues" evidence="1">
    <location>
        <begin position="170"/>
        <end position="188"/>
    </location>
</feature>
<gene>
    <name evidence="3" type="primary">Cni-Y47D7A.12</name>
    <name evidence="3" type="synonym">Cnig_chr_V.g17084</name>
    <name evidence="3" type="ORF">B9Z55_017084</name>
</gene>